<evidence type="ECO:0000313" key="12">
    <source>
        <dbReference type="EMBL" id="CAF3879886.1"/>
    </source>
</evidence>
<dbReference type="EMBL" id="CAJNOU010000009">
    <property type="protein sequence ID" value="CAF0800645.1"/>
    <property type="molecule type" value="Genomic_DNA"/>
</dbReference>
<dbReference type="PANTHER" id="PTHR10953">
    <property type="entry name" value="UBIQUITIN-ACTIVATING ENZYME E1"/>
    <property type="match status" value="1"/>
</dbReference>
<feature type="domain" description="THIF-type NAD/FAD binding fold" evidence="9">
    <location>
        <begin position="26"/>
        <end position="468"/>
    </location>
</feature>
<gene>
    <name evidence="12" type="ORF">FNK824_LOCUS19482</name>
    <name evidence="11" type="ORF">SEV965_LOCUS611</name>
</gene>
<dbReference type="EMBL" id="CAJOBE010003430">
    <property type="protein sequence ID" value="CAF3879886.1"/>
    <property type="molecule type" value="Genomic_DNA"/>
</dbReference>
<evidence type="ECO:0000256" key="3">
    <source>
        <dbReference type="ARBA" id="ARBA00022723"/>
    </source>
</evidence>
<dbReference type="GO" id="GO:0005737">
    <property type="term" value="C:cytoplasm"/>
    <property type="evidence" value="ECO:0007669"/>
    <property type="project" value="TreeGrafter"/>
</dbReference>
<dbReference type="InterPro" id="IPR028077">
    <property type="entry name" value="UAE_UbL_dom"/>
</dbReference>
<dbReference type="GO" id="GO:0016925">
    <property type="term" value="P:protein sumoylation"/>
    <property type="evidence" value="ECO:0007669"/>
    <property type="project" value="UniProtKB-UniPathway"/>
</dbReference>
<name>A0A819GDH7_9BILA</name>
<evidence type="ECO:0008006" key="14">
    <source>
        <dbReference type="Google" id="ProtNLM"/>
    </source>
</evidence>
<evidence type="ECO:0000256" key="1">
    <source>
        <dbReference type="ARBA" id="ARBA00004718"/>
    </source>
</evidence>
<evidence type="ECO:0000256" key="2">
    <source>
        <dbReference type="ARBA" id="ARBA00005673"/>
    </source>
</evidence>
<dbReference type="Pfam" id="PF00899">
    <property type="entry name" value="ThiF"/>
    <property type="match status" value="1"/>
</dbReference>
<dbReference type="PANTHER" id="PTHR10953:SF5">
    <property type="entry name" value="SUMO-ACTIVATING ENZYME SUBUNIT 2"/>
    <property type="match status" value="1"/>
</dbReference>
<feature type="region of interest" description="Disordered" evidence="8">
    <location>
        <begin position="604"/>
        <end position="623"/>
    </location>
</feature>
<dbReference type="InterPro" id="IPR000594">
    <property type="entry name" value="ThiF_NAD_FAD-bd"/>
</dbReference>
<feature type="compositionally biased region" description="Acidic residues" evidence="8">
    <location>
        <begin position="214"/>
        <end position="228"/>
    </location>
</feature>
<feature type="domain" description="Ubiquitin/SUMO-activating enzyme ubiquitin-like" evidence="10">
    <location>
        <begin position="480"/>
        <end position="563"/>
    </location>
</feature>
<dbReference type="GO" id="GO:0046872">
    <property type="term" value="F:metal ion binding"/>
    <property type="evidence" value="ECO:0007669"/>
    <property type="project" value="UniProtKB-KW"/>
</dbReference>
<proteinExistence type="inferred from homology"/>
<dbReference type="GO" id="GO:0031510">
    <property type="term" value="C:SUMO activating enzyme complex"/>
    <property type="evidence" value="ECO:0007669"/>
    <property type="project" value="TreeGrafter"/>
</dbReference>
<dbReference type="InterPro" id="IPR023318">
    <property type="entry name" value="Ub_act_enz_dom_a_sf"/>
</dbReference>
<evidence type="ECO:0000256" key="5">
    <source>
        <dbReference type="ARBA" id="ARBA00022786"/>
    </source>
</evidence>
<evidence type="ECO:0000256" key="6">
    <source>
        <dbReference type="ARBA" id="ARBA00022833"/>
    </source>
</evidence>
<dbReference type="Proteomes" id="UP000663874">
    <property type="component" value="Unassembled WGS sequence"/>
</dbReference>
<evidence type="ECO:0000256" key="7">
    <source>
        <dbReference type="ARBA" id="ARBA00022840"/>
    </source>
</evidence>
<evidence type="ECO:0000259" key="10">
    <source>
        <dbReference type="Pfam" id="PF14732"/>
    </source>
</evidence>
<comment type="similarity">
    <text evidence="2">Belongs to the ubiquitin-activating E1 family.</text>
</comment>
<evidence type="ECO:0000256" key="4">
    <source>
        <dbReference type="ARBA" id="ARBA00022741"/>
    </source>
</evidence>
<comment type="caution">
    <text evidence="12">The sequence shown here is derived from an EMBL/GenBank/DDBJ whole genome shotgun (WGS) entry which is preliminary data.</text>
</comment>
<evidence type="ECO:0000259" key="9">
    <source>
        <dbReference type="Pfam" id="PF00899"/>
    </source>
</evidence>
<dbReference type="SUPFAM" id="SSF69572">
    <property type="entry name" value="Activating enzymes of the ubiquitin-like proteins"/>
    <property type="match status" value="1"/>
</dbReference>
<organism evidence="12 13">
    <name type="scientific">Rotaria sordida</name>
    <dbReference type="NCBI Taxonomy" id="392033"/>
    <lineage>
        <taxon>Eukaryota</taxon>
        <taxon>Metazoa</taxon>
        <taxon>Spiralia</taxon>
        <taxon>Gnathifera</taxon>
        <taxon>Rotifera</taxon>
        <taxon>Eurotatoria</taxon>
        <taxon>Bdelloidea</taxon>
        <taxon>Philodinida</taxon>
        <taxon>Philodinidae</taxon>
        <taxon>Rotaria</taxon>
    </lineage>
</organism>
<dbReference type="InterPro" id="IPR035985">
    <property type="entry name" value="Ubiquitin-activating_enz"/>
</dbReference>
<dbReference type="Gene3D" id="1.10.10.520">
    <property type="entry name" value="Ubiquitin activating enzymes (Uba3). Chain: B, domain 2"/>
    <property type="match status" value="1"/>
</dbReference>
<accession>A0A819GDH7</accession>
<evidence type="ECO:0000313" key="13">
    <source>
        <dbReference type="Proteomes" id="UP000663874"/>
    </source>
</evidence>
<comment type="pathway">
    <text evidence="1">Protein modification; protein sumoylation.</text>
</comment>
<dbReference type="GO" id="GO:0005524">
    <property type="term" value="F:ATP binding"/>
    <property type="evidence" value="ECO:0007669"/>
    <property type="project" value="UniProtKB-KW"/>
</dbReference>
<keyword evidence="6" id="KW-0862">Zinc</keyword>
<evidence type="ECO:0000313" key="11">
    <source>
        <dbReference type="EMBL" id="CAF0800645.1"/>
    </source>
</evidence>
<keyword evidence="7" id="KW-0067">ATP-binding</keyword>
<dbReference type="GO" id="GO:0019948">
    <property type="term" value="F:SUMO activating enzyme activity"/>
    <property type="evidence" value="ECO:0007669"/>
    <property type="project" value="TreeGrafter"/>
</dbReference>
<dbReference type="Gene3D" id="3.10.290.20">
    <property type="entry name" value="Ubiquitin-like 2 activating enzyme e1b. Chain: B, domain 3"/>
    <property type="match status" value="1"/>
</dbReference>
<keyword evidence="4" id="KW-0547">Nucleotide-binding</keyword>
<reference evidence="12" key="1">
    <citation type="submission" date="2021-02" db="EMBL/GenBank/DDBJ databases">
        <authorList>
            <person name="Nowell W R."/>
        </authorList>
    </citation>
    <scope>NUCLEOTIDE SEQUENCE</scope>
</reference>
<sequence length="801" mass="91850">MATTFDSSSINNNCNLSNNTIGKLPEESSVLVVGAGGIGCELLKSLALCRFRSIGVIDLDTIEVSNLNRQFLFRREHVGQPKATVACDSIRRLCPSIHIEPFHGDVITDSRFDVSFYKQYDLVINALDNVQARQHVNRMCLLCSRPLIDSGSTGYNGQATLIFKGRTQCYDCIEKPKQQRTYAVCTIRNTPSQPIHCIVWAKFLYNQLFGDNEDPNNEDVTPDADDPENVNNEQDNPINGHHRVSTRDWIHSEMEKFDPKRIFNKLFFDDINYLTTMKNLWEKRRQPIPIEYEKACQIKEYHQNGQGDHGQSTMPKLNDQRIQTISDYVQMFIDSVNELKQRSDKQRQIASTSKEPSFLVWDKNDDADLRFVTASANLRAYIFGINLTSKFDVKSMAGNIIPAVATTNAIVAGITVLQARKVLSILPRLSTDHTLTSIKHLTNVFVSTDRKTGGIIQSIPLEEPNSSCIQCSDLEQPVRVRINMSLFTLYSLYERLIRKHLKMNKPDVIIADGSGRILISADDDDEDEQMMLKTLDQFKLINGTILLCEEEYDDETNEALLQHMKIKLMLEHTDTITDKDEYIIVDDQVIGEIKQIKQSLKRKLSDHDDDDDDDDDDHIQHLDDYQNEVNIVKRTKRLSTTPNEHNTNINTGPIHTSFVMLVDDEVPVHTNGHHEGTSKDDFIINTKKHKQNNDVVQIKNLLNYVDKKKITRYKPDRSTKSDLSLRLVNINQLDQFWNFFIERLLSKIESTFSHQCHPNEKSNEKWSINNILLVTNNSNDNQSRLSPDIIKFLMVRTYDVP</sequence>
<keyword evidence="5" id="KW-0833">Ubl conjugation pathway</keyword>
<dbReference type="InterPro" id="IPR042449">
    <property type="entry name" value="Ub-E1_IAD_1"/>
</dbReference>
<dbReference type="AlphaFoldDB" id="A0A819GDH7"/>
<dbReference type="Proteomes" id="UP000663889">
    <property type="component" value="Unassembled WGS sequence"/>
</dbReference>
<protein>
    <recommendedName>
        <fullName evidence="14">SUMO-activating enzyme subunit</fullName>
    </recommendedName>
</protein>
<feature type="compositionally biased region" description="Acidic residues" evidence="8">
    <location>
        <begin position="607"/>
        <end position="617"/>
    </location>
</feature>
<dbReference type="Gene3D" id="3.50.50.80">
    <property type="entry name" value="Ubiquitin-activating enzyme E1, inactive adenylation domain, subdomain 1"/>
    <property type="match status" value="1"/>
</dbReference>
<evidence type="ECO:0000256" key="8">
    <source>
        <dbReference type="SAM" id="MobiDB-lite"/>
    </source>
</evidence>
<dbReference type="FunFam" id="3.50.50.80:FF:000002">
    <property type="entry name" value="SUMO-activating enzyme subunit 2"/>
    <property type="match status" value="1"/>
</dbReference>
<feature type="region of interest" description="Disordered" evidence="8">
    <location>
        <begin position="214"/>
        <end position="242"/>
    </location>
</feature>
<dbReference type="InterPro" id="IPR045886">
    <property type="entry name" value="ThiF/MoeB/HesA"/>
</dbReference>
<keyword evidence="3" id="KW-0479">Metal-binding</keyword>
<dbReference type="Pfam" id="PF14732">
    <property type="entry name" value="UAE_UbL"/>
    <property type="match status" value="1"/>
</dbReference>
<dbReference type="UniPathway" id="UPA00886"/>